<evidence type="ECO:0000256" key="5">
    <source>
        <dbReference type="SAM" id="Phobius"/>
    </source>
</evidence>
<evidence type="ECO:0000256" key="4">
    <source>
        <dbReference type="ARBA" id="ARBA00023136"/>
    </source>
</evidence>
<feature type="transmembrane region" description="Helical" evidence="5">
    <location>
        <begin position="253"/>
        <end position="276"/>
    </location>
</feature>
<evidence type="ECO:0000256" key="3">
    <source>
        <dbReference type="ARBA" id="ARBA00022989"/>
    </source>
</evidence>
<name>A0A820HX85_9BILA</name>
<dbReference type="Proteomes" id="UP000663844">
    <property type="component" value="Unassembled WGS sequence"/>
</dbReference>
<feature type="domain" description="ABC-2 type transporter transmembrane" evidence="6">
    <location>
        <begin position="21"/>
        <end position="276"/>
    </location>
</feature>
<sequence>RALLIKRLHVSRRQISLFLGFFLLSILVQILTIAAVPTPQKIQSSLMTNLVHVSDAQVTLTPSIYNPQTIVTYADNNGNNVQTHLMNYLTNTNAAIENISNDTVLTYVQDRYTASEDIFMNKYQIGFAAYNNGTSVSPSLQMKAYFSTVNYHAMPISLSVATTNLFQFYANSSSKRIITTNQPIITSTTTGSYIAEVLSVLYCFEVFPISLFSFLNCIIATIFIGILLLSIITERLNHSKDLQLLTNLTKRTYWFSNWLFDFTLCFILIALLTIIVKIGAEANSNSDAEVSVFRESAAMGYFFH</sequence>
<gene>
    <name evidence="7" type="ORF">OXD698_LOCUS45934</name>
</gene>
<evidence type="ECO:0000259" key="6">
    <source>
        <dbReference type="Pfam" id="PF12698"/>
    </source>
</evidence>
<keyword evidence="4 5" id="KW-0472">Membrane</keyword>
<evidence type="ECO:0000313" key="7">
    <source>
        <dbReference type="EMBL" id="CAF4297975.1"/>
    </source>
</evidence>
<comment type="subcellular location">
    <subcellularLocation>
        <location evidence="1">Membrane</location>
        <topology evidence="1">Multi-pass membrane protein</topology>
    </subcellularLocation>
</comment>
<protein>
    <recommendedName>
        <fullName evidence="6">ABC-2 type transporter transmembrane domain-containing protein</fullName>
    </recommendedName>
</protein>
<feature type="non-terminal residue" evidence="7">
    <location>
        <position position="304"/>
    </location>
</feature>
<comment type="caution">
    <text evidence="7">The sequence shown here is derived from an EMBL/GenBank/DDBJ whole genome shotgun (WGS) entry which is preliminary data.</text>
</comment>
<evidence type="ECO:0000256" key="2">
    <source>
        <dbReference type="ARBA" id="ARBA00022692"/>
    </source>
</evidence>
<accession>A0A820HX85</accession>
<dbReference type="Pfam" id="PF12698">
    <property type="entry name" value="ABC2_membrane_3"/>
    <property type="match status" value="1"/>
</dbReference>
<dbReference type="GO" id="GO:0140359">
    <property type="term" value="F:ABC-type transporter activity"/>
    <property type="evidence" value="ECO:0007669"/>
    <property type="project" value="InterPro"/>
</dbReference>
<reference evidence="7" key="1">
    <citation type="submission" date="2021-02" db="EMBL/GenBank/DDBJ databases">
        <authorList>
            <person name="Nowell W R."/>
        </authorList>
    </citation>
    <scope>NUCLEOTIDE SEQUENCE</scope>
</reference>
<dbReference type="EMBL" id="CAJOAZ010015854">
    <property type="protein sequence ID" value="CAF4297975.1"/>
    <property type="molecule type" value="Genomic_DNA"/>
</dbReference>
<organism evidence="7 8">
    <name type="scientific">Adineta steineri</name>
    <dbReference type="NCBI Taxonomy" id="433720"/>
    <lineage>
        <taxon>Eukaryota</taxon>
        <taxon>Metazoa</taxon>
        <taxon>Spiralia</taxon>
        <taxon>Gnathifera</taxon>
        <taxon>Rotifera</taxon>
        <taxon>Eurotatoria</taxon>
        <taxon>Bdelloidea</taxon>
        <taxon>Adinetida</taxon>
        <taxon>Adinetidae</taxon>
        <taxon>Adineta</taxon>
    </lineage>
</organism>
<evidence type="ECO:0000313" key="8">
    <source>
        <dbReference type="Proteomes" id="UP000663844"/>
    </source>
</evidence>
<dbReference type="GO" id="GO:0016020">
    <property type="term" value="C:membrane"/>
    <property type="evidence" value="ECO:0007669"/>
    <property type="project" value="UniProtKB-SubCell"/>
</dbReference>
<evidence type="ECO:0000256" key="1">
    <source>
        <dbReference type="ARBA" id="ARBA00004141"/>
    </source>
</evidence>
<keyword evidence="3 5" id="KW-1133">Transmembrane helix</keyword>
<proteinExistence type="predicted"/>
<feature type="transmembrane region" description="Helical" evidence="5">
    <location>
        <begin position="211"/>
        <end position="232"/>
    </location>
</feature>
<dbReference type="InterPro" id="IPR013525">
    <property type="entry name" value="ABC2_TM"/>
</dbReference>
<keyword evidence="2 5" id="KW-0812">Transmembrane</keyword>
<dbReference type="AlphaFoldDB" id="A0A820HX85"/>